<keyword evidence="2 10" id="KW-0479">Metal-binding</keyword>
<keyword evidence="3" id="KW-0677">Repeat</keyword>
<feature type="region of interest" description="Disordered" evidence="12">
    <location>
        <begin position="202"/>
        <end position="256"/>
    </location>
</feature>
<dbReference type="PROSITE" id="PS00478">
    <property type="entry name" value="LIM_DOMAIN_1"/>
    <property type="match status" value="2"/>
</dbReference>
<evidence type="ECO:0000256" key="3">
    <source>
        <dbReference type="ARBA" id="ARBA00022737"/>
    </source>
</evidence>
<dbReference type="PROSITE" id="PS50071">
    <property type="entry name" value="HOMEOBOX_2"/>
    <property type="match status" value="1"/>
</dbReference>
<dbReference type="CDD" id="cd00086">
    <property type="entry name" value="homeodomain"/>
    <property type="match status" value="1"/>
</dbReference>
<dbReference type="FunFam" id="2.10.110.10:FF:000006">
    <property type="entry name" value="LIM homeobox transcription factor 1-beta"/>
    <property type="match status" value="1"/>
</dbReference>
<evidence type="ECO:0000259" key="13">
    <source>
        <dbReference type="PROSITE" id="PS50023"/>
    </source>
</evidence>
<dbReference type="GO" id="GO:0046872">
    <property type="term" value="F:metal ion binding"/>
    <property type="evidence" value="ECO:0007669"/>
    <property type="project" value="UniProtKB-KW"/>
</dbReference>
<feature type="compositionally biased region" description="Polar residues" evidence="12">
    <location>
        <begin position="225"/>
        <end position="241"/>
    </location>
</feature>
<evidence type="ECO:0008006" key="17">
    <source>
        <dbReference type="Google" id="ProtNLM"/>
    </source>
</evidence>
<dbReference type="GO" id="GO:0000981">
    <property type="term" value="F:DNA-binding transcription factor activity, RNA polymerase II-specific"/>
    <property type="evidence" value="ECO:0000318"/>
    <property type="project" value="GO_Central"/>
</dbReference>
<keyword evidence="7 9" id="KW-0371">Homeobox</keyword>
<reference evidence="16" key="1">
    <citation type="journal article" date="2002" name="Science">
        <title>The draft genome of Ciona intestinalis: insights into chordate and vertebrate origins.</title>
        <authorList>
            <person name="Dehal P."/>
            <person name="Satou Y."/>
            <person name="Campbell R.K."/>
            <person name="Chapman J."/>
            <person name="Degnan B."/>
            <person name="De Tomaso A."/>
            <person name="Davidson B."/>
            <person name="Di Gregorio A."/>
            <person name="Gelpke M."/>
            <person name="Goodstein D.M."/>
            <person name="Harafuji N."/>
            <person name="Hastings K.E."/>
            <person name="Ho I."/>
            <person name="Hotta K."/>
            <person name="Huang W."/>
            <person name="Kawashima T."/>
            <person name="Lemaire P."/>
            <person name="Martinez D."/>
            <person name="Meinertzhagen I.A."/>
            <person name="Necula S."/>
            <person name="Nonaka M."/>
            <person name="Putnam N."/>
            <person name="Rash S."/>
            <person name="Saiga H."/>
            <person name="Satake M."/>
            <person name="Terry A."/>
            <person name="Yamada L."/>
            <person name="Wang H.G."/>
            <person name="Awazu S."/>
            <person name="Azumi K."/>
            <person name="Boore J."/>
            <person name="Branno M."/>
            <person name="Chin-Bow S."/>
            <person name="DeSantis R."/>
            <person name="Doyle S."/>
            <person name="Francino P."/>
            <person name="Keys D.N."/>
            <person name="Haga S."/>
            <person name="Hayashi H."/>
            <person name="Hino K."/>
            <person name="Imai K.S."/>
            <person name="Inaba K."/>
            <person name="Kano S."/>
            <person name="Kobayashi K."/>
            <person name="Kobayashi M."/>
            <person name="Lee B.I."/>
            <person name="Makabe K.W."/>
            <person name="Manohar C."/>
            <person name="Matassi G."/>
            <person name="Medina M."/>
            <person name="Mochizuki Y."/>
            <person name="Mount S."/>
            <person name="Morishita T."/>
            <person name="Miura S."/>
            <person name="Nakayama A."/>
            <person name="Nishizaka S."/>
            <person name="Nomoto H."/>
            <person name="Ohta F."/>
            <person name="Oishi K."/>
            <person name="Rigoutsos I."/>
            <person name="Sano M."/>
            <person name="Sasaki A."/>
            <person name="Sasakura Y."/>
            <person name="Shoguchi E."/>
            <person name="Shin-i T."/>
            <person name="Spagnuolo A."/>
            <person name="Stainier D."/>
            <person name="Suzuki M.M."/>
            <person name="Tassy O."/>
            <person name="Takatori N."/>
            <person name="Tokuoka M."/>
            <person name="Yagi K."/>
            <person name="Yoshizaki F."/>
            <person name="Wada S."/>
            <person name="Zhang C."/>
            <person name="Hyatt P.D."/>
            <person name="Larimer F."/>
            <person name="Detter C."/>
            <person name="Doggett N."/>
            <person name="Glavina T."/>
            <person name="Hawkins T."/>
            <person name="Richardson P."/>
            <person name="Lucas S."/>
            <person name="Kohara Y."/>
            <person name="Levine M."/>
            <person name="Satoh N."/>
            <person name="Rokhsar D.S."/>
        </authorList>
    </citation>
    <scope>NUCLEOTIDE SEQUENCE [LARGE SCALE GENOMIC DNA]</scope>
</reference>
<dbReference type="GO" id="GO:0006357">
    <property type="term" value="P:regulation of transcription by RNA polymerase II"/>
    <property type="evidence" value="ECO:0000318"/>
    <property type="project" value="GO_Central"/>
</dbReference>
<sequence>MTNMEDDDANGEDSRVTIATPSSSVGHGDFSHCGGLPGDLGPAEMKKEPPVLCAGCRQPIYDKYYMWVDQRSWHEECVQCSVCRRPLVESCFTKDCKLYCQQDYKQLQRCRRCAGVIPRDEFVRRVIGHPYHVKCFSCDVCHRQLQSGDHYLIDESYNQICCKACHDRDDVIFESCFGAGEEDSASDSEKSDDDVFAQPPMHMAGGAHFSPYHGPPHHMGIMRSKNGSKTSPTMQHGSVTSDGKRSKRPRTILTTAQRRKFKASFEVSQKPCRKVRETLASETGLSPRVVQVWFQNQRAKMKKLARRQTQGDSSSQSGSRSGGRARRKKTNDSDSDNEISSPGSYTSMPTPHHTSLYHDTYRSPGSIQTSPSNAGEASSFYNTLPPPHDSSEMQYDDYELHRLEQPESFMTHAVTTPNVTSPMELEPRLHINIGEANMGDYNNNSAMANPPMTMEGEHPLMTSPRDSYQNFAGSQPVSHFEAQITTTDTNPIDKLMFMQNTFFRT</sequence>
<dbReference type="STRING" id="7719.ENSCINP00000024106"/>
<dbReference type="InterPro" id="IPR001356">
    <property type="entry name" value="HD"/>
</dbReference>
<dbReference type="Gene3D" id="1.10.10.60">
    <property type="entry name" value="Homeodomain-like"/>
    <property type="match status" value="1"/>
</dbReference>
<dbReference type="CDD" id="cd09371">
    <property type="entry name" value="LIM1_Lmx1b"/>
    <property type="match status" value="1"/>
</dbReference>
<evidence type="ECO:0000256" key="9">
    <source>
        <dbReference type="PROSITE-ProRule" id="PRU00108"/>
    </source>
</evidence>
<reference evidence="15" key="2">
    <citation type="journal article" date="2008" name="Genome Biol.">
        <title>Improved genome assembly and evidence-based global gene model set for the chordate Ciona intestinalis: new insight into intron and operon populations.</title>
        <authorList>
            <person name="Satou Y."/>
            <person name="Mineta K."/>
            <person name="Ogasawara M."/>
            <person name="Sasakura Y."/>
            <person name="Shoguchi E."/>
            <person name="Ueno K."/>
            <person name="Yamada L."/>
            <person name="Matsumoto J."/>
            <person name="Wasserscheid J."/>
            <person name="Dewar K."/>
            <person name="Wiley G.B."/>
            <person name="Macmil S.L."/>
            <person name="Roe B.A."/>
            <person name="Zeller R.W."/>
            <person name="Hastings K.E."/>
            <person name="Lemaire P."/>
            <person name="Lindquist E."/>
            <person name="Endo T."/>
            <person name="Hotta K."/>
            <person name="Inaba K."/>
        </authorList>
    </citation>
    <scope>NUCLEOTIDE SEQUENCE [LARGE SCALE GENOMIC DNA]</scope>
    <source>
        <strain evidence="15">wild type</strain>
    </source>
</reference>
<evidence type="ECO:0000256" key="4">
    <source>
        <dbReference type="ARBA" id="ARBA00022833"/>
    </source>
</evidence>
<dbReference type="PROSITE" id="PS50023">
    <property type="entry name" value="LIM_DOMAIN_2"/>
    <property type="match status" value="1"/>
</dbReference>
<reference evidence="15" key="3">
    <citation type="submission" date="2025-08" db="UniProtKB">
        <authorList>
            <consortium name="Ensembl"/>
        </authorList>
    </citation>
    <scope>IDENTIFICATION</scope>
</reference>
<dbReference type="AlphaFoldDB" id="F6T5H3"/>
<keyword evidence="6 9" id="KW-0238">DNA-binding</keyword>
<dbReference type="InParanoid" id="F6T5H3"/>
<dbReference type="SMART" id="SM00132">
    <property type="entry name" value="LIM"/>
    <property type="match status" value="2"/>
</dbReference>
<dbReference type="InterPro" id="IPR001781">
    <property type="entry name" value="Znf_LIM"/>
</dbReference>
<evidence type="ECO:0000256" key="1">
    <source>
        <dbReference type="ARBA" id="ARBA00004123"/>
    </source>
</evidence>
<evidence type="ECO:0000256" key="11">
    <source>
        <dbReference type="RuleBase" id="RU000682"/>
    </source>
</evidence>
<dbReference type="HOGENOM" id="CLU_027802_0_1_1"/>
<organism evidence="15 16">
    <name type="scientific">Ciona intestinalis</name>
    <name type="common">Transparent sea squirt</name>
    <name type="synonym">Ascidia intestinalis</name>
    <dbReference type="NCBI Taxonomy" id="7719"/>
    <lineage>
        <taxon>Eukaryota</taxon>
        <taxon>Metazoa</taxon>
        <taxon>Chordata</taxon>
        <taxon>Tunicata</taxon>
        <taxon>Ascidiacea</taxon>
        <taxon>Phlebobranchia</taxon>
        <taxon>Cionidae</taxon>
        <taxon>Ciona</taxon>
    </lineage>
</organism>
<proteinExistence type="predicted"/>
<dbReference type="EMBL" id="EAAA01002910">
    <property type="status" value="NOT_ANNOTATED_CDS"/>
    <property type="molecule type" value="Genomic_DNA"/>
</dbReference>
<dbReference type="SUPFAM" id="SSF57716">
    <property type="entry name" value="Glucocorticoid receptor-like (DNA-binding domain)"/>
    <property type="match status" value="2"/>
</dbReference>
<keyword evidence="5 10" id="KW-0440">LIM domain</keyword>
<keyword evidence="8 9" id="KW-0539">Nucleus</keyword>
<feature type="region of interest" description="Disordered" evidence="12">
    <location>
        <begin position="1"/>
        <end position="23"/>
    </location>
</feature>
<feature type="compositionally biased region" description="Polar residues" evidence="12">
    <location>
        <begin position="363"/>
        <end position="382"/>
    </location>
</feature>
<feature type="region of interest" description="Disordered" evidence="12">
    <location>
        <begin position="301"/>
        <end position="393"/>
    </location>
</feature>
<dbReference type="CDD" id="cd08368">
    <property type="entry name" value="LIM"/>
    <property type="match status" value="1"/>
</dbReference>
<accession>F6T5H3</accession>
<dbReference type="Pfam" id="PF00046">
    <property type="entry name" value="Homeodomain"/>
    <property type="match status" value="1"/>
</dbReference>
<feature type="DNA-binding region" description="Homeobox" evidence="9">
    <location>
        <begin position="246"/>
        <end position="305"/>
    </location>
</feature>
<feature type="compositionally biased region" description="Polar residues" evidence="12">
    <location>
        <begin position="338"/>
        <end position="353"/>
    </location>
</feature>
<dbReference type="PANTHER" id="PTHR24208:SF166">
    <property type="entry name" value="LIM HOMEOBOX TRANSCRIPTION FACTOR 1 ALPHA, ISOFORM B"/>
    <property type="match status" value="1"/>
</dbReference>
<dbReference type="FunFam" id="1.10.10.60:FF:000868">
    <property type="match status" value="1"/>
</dbReference>
<evidence type="ECO:0000256" key="8">
    <source>
        <dbReference type="ARBA" id="ARBA00023242"/>
    </source>
</evidence>
<dbReference type="PROSITE" id="PS00027">
    <property type="entry name" value="HOMEOBOX_1"/>
    <property type="match status" value="1"/>
</dbReference>
<dbReference type="OMA" id="YNQICCK"/>
<dbReference type="GeneTree" id="ENSGT00940000169507"/>
<feature type="domain" description="Homeobox" evidence="14">
    <location>
        <begin position="244"/>
        <end position="304"/>
    </location>
</feature>
<dbReference type="Gene3D" id="2.10.110.10">
    <property type="entry name" value="Cysteine Rich Protein"/>
    <property type="match status" value="2"/>
</dbReference>
<evidence type="ECO:0000256" key="7">
    <source>
        <dbReference type="ARBA" id="ARBA00023155"/>
    </source>
</evidence>
<dbReference type="SUPFAM" id="SSF46689">
    <property type="entry name" value="Homeodomain-like"/>
    <property type="match status" value="1"/>
</dbReference>
<evidence type="ECO:0000313" key="15">
    <source>
        <dbReference type="Ensembl" id="ENSCINP00000024106.2"/>
    </source>
</evidence>
<dbReference type="InterPro" id="IPR017970">
    <property type="entry name" value="Homeobox_CS"/>
</dbReference>
<comment type="subcellular location">
    <subcellularLocation>
        <location evidence="1 9 11">Nucleus</location>
    </subcellularLocation>
</comment>
<dbReference type="Proteomes" id="UP000008144">
    <property type="component" value="Chromosome 9"/>
</dbReference>
<evidence type="ECO:0000313" key="16">
    <source>
        <dbReference type="Proteomes" id="UP000008144"/>
    </source>
</evidence>
<dbReference type="GO" id="GO:0005634">
    <property type="term" value="C:nucleus"/>
    <property type="evidence" value="ECO:0000318"/>
    <property type="project" value="GO_Central"/>
</dbReference>
<evidence type="ECO:0000256" key="12">
    <source>
        <dbReference type="SAM" id="MobiDB-lite"/>
    </source>
</evidence>
<dbReference type="InterPro" id="IPR050453">
    <property type="entry name" value="LIM_Homeobox_TF"/>
</dbReference>
<dbReference type="InterPro" id="IPR009057">
    <property type="entry name" value="Homeodomain-like_sf"/>
</dbReference>
<evidence type="ECO:0000259" key="14">
    <source>
        <dbReference type="PROSITE" id="PS50071"/>
    </source>
</evidence>
<evidence type="ECO:0000256" key="2">
    <source>
        <dbReference type="ARBA" id="ARBA00022723"/>
    </source>
</evidence>
<evidence type="ECO:0000256" key="5">
    <source>
        <dbReference type="ARBA" id="ARBA00023038"/>
    </source>
</evidence>
<evidence type="ECO:0000256" key="10">
    <source>
        <dbReference type="PROSITE-ProRule" id="PRU00125"/>
    </source>
</evidence>
<dbReference type="SMART" id="SM00389">
    <property type="entry name" value="HOX"/>
    <property type="match status" value="1"/>
</dbReference>
<feature type="domain" description="LIM zinc-binding" evidence="13">
    <location>
        <begin position="51"/>
        <end position="110"/>
    </location>
</feature>
<keyword evidence="16" id="KW-1185">Reference proteome</keyword>
<dbReference type="PANTHER" id="PTHR24208">
    <property type="entry name" value="LIM/HOMEOBOX PROTEIN LHX"/>
    <property type="match status" value="1"/>
</dbReference>
<dbReference type="Ensembl" id="ENSCINT00000024352.2">
    <property type="protein sequence ID" value="ENSCINP00000024106.2"/>
    <property type="gene ID" value="ENSCING00000013048.2"/>
</dbReference>
<evidence type="ECO:0000256" key="6">
    <source>
        <dbReference type="ARBA" id="ARBA00023125"/>
    </source>
</evidence>
<dbReference type="Pfam" id="PF00412">
    <property type="entry name" value="LIM"/>
    <property type="match status" value="2"/>
</dbReference>
<feature type="compositionally biased region" description="Low complexity" evidence="12">
    <location>
        <begin position="307"/>
        <end position="319"/>
    </location>
</feature>
<reference evidence="15" key="4">
    <citation type="submission" date="2025-09" db="UniProtKB">
        <authorList>
            <consortium name="Ensembl"/>
        </authorList>
    </citation>
    <scope>IDENTIFICATION</scope>
</reference>
<name>F6T5H3_CIOIN</name>
<dbReference type="GO" id="GO:0030182">
    <property type="term" value="P:neuron differentiation"/>
    <property type="evidence" value="ECO:0000318"/>
    <property type="project" value="GO_Central"/>
</dbReference>
<feature type="compositionally biased region" description="Acidic residues" evidence="12">
    <location>
        <begin position="1"/>
        <end position="11"/>
    </location>
</feature>
<protein>
    <recommendedName>
        <fullName evidence="17">Transcription factor protein</fullName>
    </recommendedName>
</protein>
<dbReference type="GO" id="GO:0000977">
    <property type="term" value="F:RNA polymerase II transcription regulatory region sequence-specific DNA binding"/>
    <property type="evidence" value="ECO:0000318"/>
    <property type="project" value="GO_Central"/>
</dbReference>
<keyword evidence="4 10" id="KW-0862">Zinc</keyword>